<evidence type="ECO:0000313" key="4">
    <source>
        <dbReference type="EMBL" id="CAB4973416.1"/>
    </source>
</evidence>
<evidence type="ECO:0000313" key="2">
    <source>
        <dbReference type="EMBL" id="CAB4802755.1"/>
    </source>
</evidence>
<dbReference type="EMBL" id="CAFBOD010000005">
    <property type="protein sequence ID" value="CAB4973416.1"/>
    <property type="molecule type" value="Genomic_DNA"/>
</dbReference>
<organism evidence="4">
    <name type="scientific">freshwater metagenome</name>
    <dbReference type="NCBI Taxonomy" id="449393"/>
    <lineage>
        <taxon>unclassified sequences</taxon>
        <taxon>metagenomes</taxon>
        <taxon>ecological metagenomes</taxon>
    </lineage>
</organism>
<protein>
    <submittedName>
        <fullName evidence="4">Unannotated protein</fullName>
    </submittedName>
</protein>
<accession>A0A6J7LY34</accession>
<reference evidence="4" key="1">
    <citation type="submission" date="2020-05" db="EMBL/GenBank/DDBJ databases">
        <authorList>
            <person name="Chiriac C."/>
            <person name="Salcher M."/>
            <person name="Ghai R."/>
            <person name="Kavagutti S V."/>
        </authorList>
    </citation>
    <scope>NUCLEOTIDE SEQUENCE</scope>
</reference>
<evidence type="ECO:0000313" key="1">
    <source>
        <dbReference type="EMBL" id="CAB4701234.1"/>
    </source>
</evidence>
<evidence type="ECO:0000313" key="3">
    <source>
        <dbReference type="EMBL" id="CAB4919569.1"/>
    </source>
</evidence>
<gene>
    <name evidence="1" type="ORF">UFOPK2655_00158</name>
    <name evidence="2" type="ORF">UFOPK3077_00637</name>
    <name evidence="3" type="ORF">UFOPK3667_00603</name>
    <name evidence="4" type="ORF">UFOPK3903_00658</name>
</gene>
<dbReference type="EMBL" id="CAEZYE010000004">
    <property type="protein sequence ID" value="CAB4701234.1"/>
    <property type="molecule type" value="Genomic_DNA"/>
</dbReference>
<dbReference type="EMBL" id="CAFBMU010000004">
    <property type="protein sequence ID" value="CAB4919569.1"/>
    <property type="molecule type" value="Genomic_DNA"/>
</dbReference>
<dbReference type="EMBL" id="CAFAAS010000005">
    <property type="protein sequence ID" value="CAB4802755.1"/>
    <property type="molecule type" value="Genomic_DNA"/>
</dbReference>
<sequence>MVHLATGEAVVRANPTKGVGLSTLFRARTHEVLSYLTVKRTRKLEFSGLQRSASPQLRRETVKLALPLFVALKTQVDEPQPVPGCWQPGGAVGPGAIVFCALSLMSLRLVVVASSQKTEFREMDTWVLSLSAIERLLSLSLTANFDAAEAWAVGSSSQSATTATVAKLRARMELLMVEY</sequence>
<dbReference type="AlphaFoldDB" id="A0A6J7LY34"/>
<proteinExistence type="predicted"/>
<name>A0A6J7LY34_9ZZZZ</name>